<sequence length="335" mass="35684">MDAALLPKAELHVHVEGTLEPELVVDLARRHGVVLPTTDPAALRAARRFTDLQSFLDQYYEAAELLRTEQDFHDLMAAYLVRAERAGVRRAEVFLDPQHHTERGVPLEAVFGGLSAAAAASPVSVDLVPCFLRHLGPDAALEALRTWLPHREHFVGVGLDSTEVGNPPAAYGPAYALAAAEGLHRTAHVGEEGTAADVAEALDTLGIERLDHGNHSLDDAEVVARLRDTGTPLTVCPLSNVALRVVDALEQHPLPAMLEAGLVVTVNSDDPAYFGGYVDDNYRALRDAVGLTDGQLTALALASFDASFAEPAAKDAWRAEVRAAASAPLAPQTAS</sequence>
<feature type="binding site" evidence="5">
    <location>
        <position position="14"/>
    </location>
    <ligand>
        <name>Zn(2+)</name>
        <dbReference type="ChEBI" id="CHEBI:29105"/>
        <note>catalytic</note>
    </ligand>
</feature>
<feature type="active site" description="Proton donor" evidence="5">
    <location>
        <position position="191"/>
    </location>
</feature>
<keyword evidence="1 5" id="KW-0479">Metal-binding</keyword>
<feature type="site" description="Important for catalytic activity" evidence="5">
    <location>
        <position position="212"/>
    </location>
</feature>
<dbReference type="SUPFAM" id="SSF51556">
    <property type="entry name" value="Metallo-dependent hydrolases"/>
    <property type="match status" value="1"/>
</dbReference>
<organism evidence="7 8">
    <name type="scientific">Quadrisphaera setariae</name>
    <dbReference type="NCBI Taxonomy" id="2593304"/>
    <lineage>
        <taxon>Bacteria</taxon>
        <taxon>Bacillati</taxon>
        <taxon>Actinomycetota</taxon>
        <taxon>Actinomycetes</taxon>
        <taxon>Kineosporiales</taxon>
        <taxon>Kineosporiaceae</taxon>
        <taxon>Quadrisphaera</taxon>
    </lineage>
</organism>
<keyword evidence="4 5" id="KW-0546">Nucleotide metabolism</keyword>
<dbReference type="GO" id="GO:0043103">
    <property type="term" value="P:hypoxanthine salvage"/>
    <property type="evidence" value="ECO:0007669"/>
    <property type="project" value="UniProtKB-UniRule"/>
</dbReference>
<proteinExistence type="inferred from homology"/>
<protein>
    <recommendedName>
        <fullName evidence="5">Adenine deaminase</fullName>
        <shortName evidence="5">ADE</shortName>
        <ecNumber evidence="5">3.5.4.2</ecNumber>
    </recommendedName>
    <alternativeName>
        <fullName evidence="5">Adenine aminohydrolase</fullName>
        <shortName evidence="5">AAH</shortName>
    </alternativeName>
</protein>
<keyword evidence="2 5" id="KW-0378">Hydrolase</keyword>
<evidence type="ECO:0000256" key="5">
    <source>
        <dbReference type="HAMAP-Rule" id="MF_01962"/>
    </source>
</evidence>
<comment type="catalytic activity">
    <reaction evidence="5">
        <text>adenine + H2O + H(+) = hypoxanthine + NH4(+)</text>
        <dbReference type="Rhea" id="RHEA:23688"/>
        <dbReference type="ChEBI" id="CHEBI:15377"/>
        <dbReference type="ChEBI" id="CHEBI:15378"/>
        <dbReference type="ChEBI" id="CHEBI:16708"/>
        <dbReference type="ChEBI" id="CHEBI:17368"/>
        <dbReference type="ChEBI" id="CHEBI:28938"/>
        <dbReference type="EC" id="3.5.4.2"/>
    </reaction>
</comment>
<evidence type="ECO:0000256" key="1">
    <source>
        <dbReference type="ARBA" id="ARBA00022723"/>
    </source>
</evidence>
<dbReference type="Pfam" id="PF00962">
    <property type="entry name" value="A_deaminase"/>
    <property type="match status" value="1"/>
</dbReference>
<keyword evidence="3 5" id="KW-0862">Zinc</keyword>
<dbReference type="InterPro" id="IPR032466">
    <property type="entry name" value="Metal_Hydrolase"/>
</dbReference>
<accession>A0A5C8ZJN4</accession>
<comment type="function">
    <text evidence="5">Catalyzes the hydrolytic deamination of adenine to hypoxanthine. Plays an important role in the purine salvage pathway and in nitrogen catabolism.</text>
</comment>
<evidence type="ECO:0000313" key="8">
    <source>
        <dbReference type="Proteomes" id="UP000321234"/>
    </source>
</evidence>
<dbReference type="InterPro" id="IPR028892">
    <property type="entry name" value="ADE"/>
</dbReference>
<dbReference type="EMBL" id="VKAC01000001">
    <property type="protein sequence ID" value="TXR57834.1"/>
    <property type="molecule type" value="Genomic_DNA"/>
</dbReference>
<feature type="binding site" evidence="5">
    <location>
        <position position="188"/>
    </location>
    <ligand>
        <name>Zn(2+)</name>
        <dbReference type="ChEBI" id="CHEBI:29105"/>
        <note>catalytic</note>
    </ligand>
</feature>
<comment type="similarity">
    <text evidence="5">Belongs to the metallo-dependent hydrolases superfamily. Adenosine and AMP deaminases family. Adenine deaminase type 2 subfamily.</text>
</comment>
<dbReference type="OrthoDB" id="105475at2"/>
<dbReference type="InterPro" id="IPR001365">
    <property type="entry name" value="A_deaminase_dom"/>
</dbReference>
<evidence type="ECO:0000256" key="2">
    <source>
        <dbReference type="ARBA" id="ARBA00022801"/>
    </source>
</evidence>
<feature type="binding site" evidence="5">
    <location>
        <position position="270"/>
    </location>
    <ligand>
        <name>substrate</name>
    </ligand>
</feature>
<feature type="binding site" evidence="5">
    <location>
        <position position="269"/>
    </location>
    <ligand>
        <name>Zn(2+)</name>
        <dbReference type="ChEBI" id="CHEBI:29105"/>
        <note>catalytic</note>
    </ligand>
</feature>
<keyword evidence="8" id="KW-1185">Reference proteome</keyword>
<evidence type="ECO:0000256" key="4">
    <source>
        <dbReference type="ARBA" id="ARBA00023080"/>
    </source>
</evidence>
<comment type="cofactor">
    <cofactor evidence="5">
        <name>Zn(2+)</name>
        <dbReference type="ChEBI" id="CHEBI:29105"/>
    </cofactor>
    <text evidence="5">Binds 1 zinc ion per subunit.</text>
</comment>
<dbReference type="GO" id="GO:0008270">
    <property type="term" value="F:zinc ion binding"/>
    <property type="evidence" value="ECO:0007669"/>
    <property type="project" value="UniProtKB-UniRule"/>
</dbReference>
<dbReference type="NCBIfam" id="TIGR01430">
    <property type="entry name" value="aden_deam"/>
    <property type="match status" value="1"/>
</dbReference>
<comment type="caution">
    <text evidence="7">The sequence shown here is derived from an EMBL/GenBank/DDBJ whole genome shotgun (WGS) entry which is preliminary data.</text>
</comment>
<reference evidence="7 8" key="1">
    <citation type="submission" date="2019-07" db="EMBL/GenBank/DDBJ databases">
        <title>Quadrisphaera sp. strain DD2A genome sequencing and assembly.</title>
        <authorList>
            <person name="Kim I."/>
        </authorList>
    </citation>
    <scope>NUCLEOTIDE SEQUENCE [LARGE SCALE GENOMIC DNA]</scope>
    <source>
        <strain evidence="7 8">DD2A</strain>
    </source>
</reference>
<dbReference type="EC" id="3.5.4.2" evidence="5"/>
<dbReference type="HAMAP" id="MF_01962">
    <property type="entry name" value="Adenine_deaminase"/>
    <property type="match status" value="1"/>
</dbReference>
<dbReference type="AlphaFoldDB" id="A0A5C8ZJN4"/>
<feature type="binding site" evidence="5">
    <location>
        <position position="12"/>
    </location>
    <ligand>
        <name>Zn(2+)</name>
        <dbReference type="ChEBI" id="CHEBI:29105"/>
        <note>catalytic</note>
    </ligand>
</feature>
<dbReference type="GO" id="GO:0006146">
    <property type="term" value="P:adenine catabolic process"/>
    <property type="evidence" value="ECO:0007669"/>
    <property type="project" value="UniProtKB-UniRule"/>
</dbReference>
<evidence type="ECO:0000256" key="3">
    <source>
        <dbReference type="ARBA" id="ARBA00022833"/>
    </source>
</evidence>
<dbReference type="Proteomes" id="UP000321234">
    <property type="component" value="Unassembled WGS sequence"/>
</dbReference>
<evidence type="ECO:0000313" key="7">
    <source>
        <dbReference type="EMBL" id="TXR57834.1"/>
    </source>
</evidence>
<feature type="domain" description="Adenosine deaminase" evidence="6">
    <location>
        <begin position="7"/>
        <end position="321"/>
    </location>
</feature>
<dbReference type="GO" id="GO:0009117">
    <property type="term" value="P:nucleotide metabolic process"/>
    <property type="evidence" value="ECO:0007669"/>
    <property type="project" value="UniProtKB-KW"/>
</dbReference>
<evidence type="ECO:0000259" key="6">
    <source>
        <dbReference type="Pfam" id="PF00962"/>
    </source>
</evidence>
<dbReference type="PANTHER" id="PTHR43114:SF6">
    <property type="entry name" value="ADENINE DEAMINASE"/>
    <property type="match status" value="1"/>
</dbReference>
<dbReference type="GO" id="GO:0000034">
    <property type="term" value="F:adenine deaminase activity"/>
    <property type="evidence" value="ECO:0007669"/>
    <property type="project" value="UniProtKB-UniRule"/>
</dbReference>
<dbReference type="RefSeq" id="WP_147924446.1">
    <property type="nucleotide sequence ID" value="NZ_VKAC01000001.1"/>
</dbReference>
<dbReference type="Gene3D" id="3.20.20.140">
    <property type="entry name" value="Metal-dependent hydrolases"/>
    <property type="match status" value="1"/>
</dbReference>
<dbReference type="GO" id="GO:0005829">
    <property type="term" value="C:cytosol"/>
    <property type="evidence" value="ECO:0007669"/>
    <property type="project" value="TreeGrafter"/>
</dbReference>
<dbReference type="PANTHER" id="PTHR43114">
    <property type="entry name" value="ADENINE DEAMINASE"/>
    <property type="match status" value="1"/>
</dbReference>
<gene>
    <name evidence="7" type="primary">add</name>
    <name evidence="7" type="ORF">FMM08_00825</name>
</gene>
<dbReference type="InterPro" id="IPR006330">
    <property type="entry name" value="Ado/ade_deaminase"/>
</dbReference>
<name>A0A5C8ZJN4_9ACTN</name>